<dbReference type="EMBL" id="QOKZ01000007">
    <property type="protein sequence ID" value="RMC33289.1"/>
    <property type="molecule type" value="Genomic_DNA"/>
</dbReference>
<evidence type="ECO:0000313" key="5">
    <source>
        <dbReference type="EMBL" id="RMC33289.1"/>
    </source>
</evidence>
<dbReference type="Proteomes" id="UP000273516">
    <property type="component" value="Unassembled WGS sequence"/>
</dbReference>
<organism evidence="5 6">
    <name type="scientific">Paracoccus alkanivorans</name>
    <dbReference type="NCBI Taxonomy" id="2116655"/>
    <lineage>
        <taxon>Bacteria</taxon>
        <taxon>Pseudomonadati</taxon>
        <taxon>Pseudomonadota</taxon>
        <taxon>Alphaproteobacteria</taxon>
        <taxon>Rhodobacterales</taxon>
        <taxon>Paracoccaceae</taxon>
        <taxon>Paracoccus</taxon>
    </lineage>
</organism>
<evidence type="ECO:0000256" key="1">
    <source>
        <dbReference type="ARBA" id="ARBA00004117"/>
    </source>
</evidence>
<comment type="caution">
    <text evidence="5">The sequence shown here is derived from an EMBL/GenBank/DDBJ whole genome shotgun (WGS) entry which is preliminary data.</text>
</comment>
<sequence length="96" mass="10267">MFTALNAANAYSNARSAIAPDRDAAPGVVQKIGSAAEEFSRQMQQVDISATEAMTGTGDTHQLVQTIAEAQLAMETVVAVRNKVVEAYQEILRMPV</sequence>
<dbReference type="PANTHER" id="PTHR34653:SF1">
    <property type="entry name" value="FLAGELLAR HOOK-BASAL BODY COMPLEX PROTEIN FLIE"/>
    <property type="match status" value="1"/>
</dbReference>
<dbReference type="HAMAP" id="MF_00724">
    <property type="entry name" value="FliE"/>
    <property type="match status" value="1"/>
</dbReference>
<keyword evidence="5" id="KW-0966">Cell projection</keyword>
<dbReference type="GO" id="GO:0071973">
    <property type="term" value="P:bacterial-type flagellum-dependent cell motility"/>
    <property type="evidence" value="ECO:0007669"/>
    <property type="project" value="InterPro"/>
</dbReference>
<gene>
    <name evidence="4 5" type="primary">fliE</name>
    <name evidence="5" type="ORF">C9E81_17305</name>
</gene>
<accession>A0A3M0M6P6</accession>
<comment type="subcellular location">
    <subcellularLocation>
        <location evidence="1 4">Bacterial flagellum basal body</location>
    </subcellularLocation>
</comment>
<proteinExistence type="inferred from homology"/>
<keyword evidence="3 4" id="KW-0975">Bacterial flagellum</keyword>
<protein>
    <recommendedName>
        <fullName evidence="4">Flagellar hook-basal body complex protein FliE</fullName>
    </recommendedName>
</protein>
<dbReference type="PANTHER" id="PTHR34653">
    <property type="match status" value="1"/>
</dbReference>
<evidence type="ECO:0000256" key="2">
    <source>
        <dbReference type="ARBA" id="ARBA00009272"/>
    </source>
</evidence>
<dbReference type="Pfam" id="PF02049">
    <property type="entry name" value="FliE"/>
    <property type="match status" value="1"/>
</dbReference>
<dbReference type="RefSeq" id="WP_122113662.1">
    <property type="nucleotide sequence ID" value="NZ_QOKZ01000007.1"/>
</dbReference>
<dbReference type="OrthoDB" id="9812413at2"/>
<reference evidence="5 6" key="1">
    <citation type="submission" date="2018-07" db="EMBL/GenBank/DDBJ databases">
        <authorList>
            <person name="Zhang Y."/>
            <person name="Wang L."/>
            <person name="Ma S."/>
        </authorList>
    </citation>
    <scope>NUCLEOTIDE SEQUENCE [LARGE SCALE GENOMIC DNA]</scope>
    <source>
        <strain evidence="5 6">4-2</strain>
    </source>
</reference>
<dbReference type="GO" id="GO:0003774">
    <property type="term" value="F:cytoskeletal motor activity"/>
    <property type="evidence" value="ECO:0007669"/>
    <property type="project" value="InterPro"/>
</dbReference>
<evidence type="ECO:0000256" key="3">
    <source>
        <dbReference type="ARBA" id="ARBA00023143"/>
    </source>
</evidence>
<name>A0A3M0M6P6_9RHOB</name>
<dbReference type="AlphaFoldDB" id="A0A3M0M6P6"/>
<evidence type="ECO:0000313" key="6">
    <source>
        <dbReference type="Proteomes" id="UP000273516"/>
    </source>
</evidence>
<dbReference type="InterPro" id="IPR001624">
    <property type="entry name" value="FliE"/>
</dbReference>
<keyword evidence="5" id="KW-0969">Cilium</keyword>
<keyword evidence="5" id="KW-0282">Flagellum</keyword>
<keyword evidence="6" id="KW-1185">Reference proteome</keyword>
<dbReference type="GO" id="GO:0009425">
    <property type="term" value="C:bacterial-type flagellum basal body"/>
    <property type="evidence" value="ECO:0007669"/>
    <property type="project" value="UniProtKB-SubCell"/>
</dbReference>
<comment type="similarity">
    <text evidence="2 4">Belongs to the FliE family.</text>
</comment>
<evidence type="ECO:0000256" key="4">
    <source>
        <dbReference type="HAMAP-Rule" id="MF_00724"/>
    </source>
</evidence>
<dbReference type="NCBIfam" id="NF001994">
    <property type="entry name" value="PRK00790.1-5"/>
    <property type="match status" value="1"/>
</dbReference>
<dbReference type="GO" id="GO:0005198">
    <property type="term" value="F:structural molecule activity"/>
    <property type="evidence" value="ECO:0007669"/>
    <property type="project" value="InterPro"/>
</dbReference>